<accession>A0A0F9H870</accession>
<protein>
    <submittedName>
        <fullName evidence="1">Uncharacterized protein</fullName>
    </submittedName>
</protein>
<organism evidence="1">
    <name type="scientific">marine sediment metagenome</name>
    <dbReference type="NCBI Taxonomy" id="412755"/>
    <lineage>
        <taxon>unclassified sequences</taxon>
        <taxon>metagenomes</taxon>
        <taxon>ecological metagenomes</taxon>
    </lineage>
</organism>
<sequence>MRRLTRSMKDAKPHPVIMPLWFRRDFIPITEEEQEADAWTKILLLLIDIQIEHKDHDIELREQADA</sequence>
<evidence type="ECO:0000313" key="1">
    <source>
        <dbReference type="EMBL" id="KKM07304.1"/>
    </source>
</evidence>
<reference evidence="1" key="1">
    <citation type="journal article" date="2015" name="Nature">
        <title>Complex archaea that bridge the gap between prokaryotes and eukaryotes.</title>
        <authorList>
            <person name="Spang A."/>
            <person name="Saw J.H."/>
            <person name="Jorgensen S.L."/>
            <person name="Zaremba-Niedzwiedzka K."/>
            <person name="Martijn J."/>
            <person name="Lind A.E."/>
            <person name="van Eijk R."/>
            <person name="Schleper C."/>
            <person name="Guy L."/>
            <person name="Ettema T.J."/>
        </authorList>
    </citation>
    <scope>NUCLEOTIDE SEQUENCE</scope>
</reference>
<dbReference type="EMBL" id="LAZR01015805">
    <property type="protein sequence ID" value="KKM07304.1"/>
    <property type="molecule type" value="Genomic_DNA"/>
</dbReference>
<dbReference type="AlphaFoldDB" id="A0A0F9H870"/>
<name>A0A0F9H870_9ZZZZ</name>
<comment type="caution">
    <text evidence="1">The sequence shown here is derived from an EMBL/GenBank/DDBJ whole genome shotgun (WGS) entry which is preliminary data.</text>
</comment>
<proteinExistence type="predicted"/>
<gene>
    <name evidence="1" type="ORF">LCGC14_1735290</name>
</gene>